<feature type="compositionally biased region" description="Pro residues" evidence="1">
    <location>
        <begin position="124"/>
        <end position="140"/>
    </location>
</feature>
<dbReference type="EMBL" id="JABXBU010000012">
    <property type="protein sequence ID" value="KAF8789127.1"/>
    <property type="molecule type" value="Genomic_DNA"/>
</dbReference>
<reference evidence="2" key="2">
    <citation type="submission" date="2020-06" db="EMBL/GenBank/DDBJ databases">
        <authorList>
            <person name="Sheffer M."/>
        </authorList>
    </citation>
    <scope>NUCLEOTIDE SEQUENCE</scope>
</reference>
<protein>
    <submittedName>
        <fullName evidence="2">Uncharacterized protein</fullName>
    </submittedName>
</protein>
<dbReference type="AlphaFoldDB" id="A0A8T0FCW8"/>
<feature type="compositionally biased region" description="Basic residues" evidence="1">
    <location>
        <begin position="60"/>
        <end position="74"/>
    </location>
</feature>
<evidence type="ECO:0000313" key="3">
    <source>
        <dbReference type="Proteomes" id="UP000807504"/>
    </source>
</evidence>
<name>A0A8T0FCW8_ARGBR</name>
<accession>A0A8T0FCW8</accession>
<proteinExistence type="predicted"/>
<keyword evidence="3" id="KW-1185">Reference proteome</keyword>
<evidence type="ECO:0000256" key="1">
    <source>
        <dbReference type="SAM" id="MobiDB-lite"/>
    </source>
</evidence>
<evidence type="ECO:0000313" key="2">
    <source>
        <dbReference type="EMBL" id="KAF8789127.1"/>
    </source>
</evidence>
<reference evidence="2" key="1">
    <citation type="journal article" date="2020" name="bioRxiv">
        <title>Chromosome-level reference genome of the European wasp spider Argiope bruennichi: a resource for studies on range expansion and evolutionary adaptation.</title>
        <authorList>
            <person name="Sheffer M.M."/>
            <person name="Hoppe A."/>
            <person name="Krehenwinkel H."/>
            <person name="Uhl G."/>
            <person name="Kuss A.W."/>
            <person name="Jensen L."/>
            <person name="Jensen C."/>
            <person name="Gillespie R.G."/>
            <person name="Hoff K.J."/>
            <person name="Prost S."/>
        </authorList>
    </citation>
    <scope>NUCLEOTIDE SEQUENCE</scope>
</reference>
<feature type="region of interest" description="Disordered" evidence="1">
    <location>
        <begin position="1"/>
        <end position="79"/>
    </location>
</feature>
<organism evidence="2 3">
    <name type="scientific">Argiope bruennichi</name>
    <name type="common">Wasp spider</name>
    <name type="synonym">Aranea bruennichi</name>
    <dbReference type="NCBI Taxonomy" id="94029"/>
    <lineage>
        <taxon>Eukaryota</taxon>
        <taxon>Metazoa</taxon>
        <taxon>Ecdysozoa</taxon>
        <taxon>Arthropoda</taxon>
        <taxon>Chelicerata</taxon>
        <taxon>Arachnida</taxon>
        <taxon>Araneae</taxon>
        <taxon>Araneomorphae</taxon>
        <taxon>Entelegynae</taxon>
        <taxon>Araneoidea</taxon>
        <taxon>Araneidae</taxon>
        <taxon>Argiope</taxon>
    </lineage>
</organism>
<feature type="compositionally biased region" description="Basic and acidic residues" evidence="1">
    <location>
        <begin position="29"/>
        <end position="59"/>
    </location>
</feature>
<gene>
    <name evidence="2" type="ORF">HNY73_007097</name>
</gene>
<dbReference type="Proteomes" id="UP000807504">
    <property type="component" value="Unassembled WGS sequence"/>
</dbReference>
<sequence>MPRLNASTGADRAEKSENKATANRTPGKAGREECRKRERTPRGRDGEEARLVIRAEREKRRGRRMRRRGRKGYKLTRDLRRPPLYVAGFTPSPPPQAELWRGDRAELRGKGSHLGCRACVPPWPPAPARRAAPPPQPPPLVSASSAAAPLPGSASPLIPRLRALKGLASHKGSGDR</sequence>
<comment type="caution">
    <text evidence="2">The sequence shown here is derived from an EMBL/GenBank/DDBJ whole genome shotgun (WGS) entry which is preliminary data.</text>
</comment>
<feature type="compositionally biased region" description="Low complexity" evidence="1">
    <location>
        <begin position="141"/>
        <end position="158"/>
    </location>
</feature>
<feature type="region of interest" description="Disordered" evidence="1">
    <location>
        <begin position="124"/>
        <end position="158"/>
    </location>
</feature>